<dbReference type="InterPro" id="IPR050172">
    <property type="entry name" value="SsuD_RutA_monooxygenase"/>
</dbReference>
<dbReference type="InterPro" id="IPR011251">
    <property type="entry name" value="Luciferase-like_dom"/>
</dbReference>
<feature type="domain" description="Luciferase-like" evidence="5">
    <location>
        <begin position="21"/>
        <end position="314"/>
    </location>
</feature>
<dbReference type="GO" id="GO:0046306">
    <property type="term" value="P:alkanesulfonate catabolic process"/>
    <property type="evidence" value="ECO:0007669"/>
    <property type="project" value="TreeGrafter"/>
</dbReference>
<dbReference type="AlphaFoldDB" id="A0AAD1MBS1"/>
<dbReference type="Pfam" id="PF00296">
    <property type="entry name" value="Bac_luciferase"/>
    <property type="match status" value="1"/>
</dbReference>
<evidence type="ECO:0000313" key="6">
    <source>
        <dbReference type="EMBL" id="BBX08672.1"/>
    </source>
</evidence>
<evidence type="ECO:0000256" key="2">
    <source>
        <dbReference type="ARBA" id="ARBA00022643"/>
    </source>
</evidence>
<keyword evidence="2" id="KW-0288">FMN</keyword>
<dbReference type="Proteomes" id="UP000467327">
    <property type="component" value="Chromosome"/>
</dbReference>
<proteinExistence type="predicted"/>
<evidence type="ECO:0000256" key="3">
    <source>
        <dbReference type="ARBA" id="ARBA00023002"/>
    </source>
</evidence>
<dbReference type="KEGG" id="maic:MAIC_34750"/>
<protein>
    <submittedName>
        <fullName evidence="6">Monooxygenase</fullName>
    </submittedName>
</protein>
<evidence type="ECO:0000256" key="1">
    <source>
        <dbReference type="ARBA" id="ARBA00022630"/>
    </source>
</evidence>
<keyword evidence="1" id="KW-0285">Flavoprotein</keyword>
<keyword evidence="7" id="KW-1185">Reference proteome</keyword>
<dbReference type="RefSeq" id="WP_115320630.1">
    <property type="nucleotide sequence ID" value="NZ_AP022561.1"/>
</dbReference>
<dbReference type="EMBL" id="AP022561">
    <property type="protein sequence ID" value="BBX08672.1"/>
    <property type="molecule type" value="Genomic_DNA"/>
</dbReference>
<keyword evidence="4 6" id="KW-0503">Monooxygenase</keyword>
<dbReference type="PANTHER" id="PTHR42847:SF4">
    <property type="entry name" value="ALKANESULFONATE MONOOXYGENASE-RELATED"/>
    <property type="match status" value="1"/>
</dbReference>
<organism evidence="6 7">
    <name type="scientific">Mycolicibacterium aichiense</name>
    <dbReference type="NCBI Taxonomy" id="1799"/>
    <lineage>
        <taxon>Bacteria</taxon>
        <taxon>Bacillati</taxon>
        <taxon>Actinomycetota</taxon>
        <taxon>Actinomycetes</taxon>
        <taxon>Mycobacteriales</taxon>
        <taxon>Mycobacteriaceae</taxon>
        <taxon>Mycolicibacterium</taxon>
    </lineage>
</organism>
<dbReference type="InterPro" id="IPR036661">
    <property type="entry name" value="Luciferase-like_sf"/>
</dbReference>
<accession>A0AAD1MBS1</accession>
<evidence type="ECO:0000256" key="4">
    <source>
        <dbReference type="ARBA" id="ARBA00023033"/>
    </source>
</evidence>
<evidence type="ECO:0000259" key="5">
    <source>
        <dbReference type="Pfam" id="PF00296"/>
    </source>
</evidence>
<sequence>MSGPRFGVWAPVYGNHGARTHPDDLPDASYRRTRDLLVHAESRGFDATLVAQHVIHPSDTENDVLETWSTLAGLAEATDRIELIGAIKPLLFNPLVFAKLAANIADIAGGRLSINVVTGWFLPELEALGVDPLAHDDRYAYTRQWLDTVLELWSGQHVGIGGQQGGQQALVRPVPKDVPPVYIGGESEPGRALGASHGDVYFINGRPIADTVALIEDLRARPRDRGPLRFGLSAFVIARPTEAEAHAEAAHLQALIDAESRPEISSGTDPNTAMYQVLAGSKRVGSNGGTLAGLVGSYEQVIERIDAFHAAGIELFMLQFQPIDTELDRFADKIISHYRGEG</sequence>
<keyword evidence="3" id="KW-0560">Oxidoreductase</keyword>
<evidence type="ECO:0000313" key="7">
    <source>
        <dbReference type="Proteomes" id="UP000467327"/>
    </source>
</evidence>
<dbReference type="PANTHER" id="PTHR42847">
    <property type="entry name" value="ALKANESULFONATE MONOOXYGENASE"/>
    <property type="match status" value="1"/>
</dbReference>
<gene>
    <name evidence="6" type="ORF">MAIC_34750</name>
</gene>
<dbReference type="Gene3D" id="3.20.20.30">
    <property type="entry name" value="Luciferase-like domain"/>
    <property type="match status" value="1"/>
</dbReference>
<dbReference type="SUPFAM" id="SSF51679">
    <property type="entry name" value="Bacterial luciferase-like"/>
    <property type="match status" value="1"/>
</dbReference>
<reference evidence="6 7" key="1">
    <citation type="journal article" date="2019" name="Emerg. Microbes Infect.">
        <title>Comprehensive subspecies identification of 175 nontuberculous mycobacteria species based on 7547 genomic profiles.</title>
        <authorList>
            <person name="Matsumoto Y."/>
            <person name="Kinjo T."/>
            <person name="Motooka D."/>
            <person name="Nabeya D."/>
            <person name="Jung N."/>
            <person name="Uechi K."/>
            <person name="Horii T."/>
            <person name="Iida T."/>
            <person name="Fujita J."/>
            <person name="Nakamura S."/>
        </authorList>
    </citation>
    <scope>NUCLEOTIDE SEQUENCE [LARGE SCALE GENOMIC DNA]</scope>
    <source>
        <strain evidence="6 7">JCM 6376</strain>
    </source>
</reference>
<name>A0AAD1MBS1_9MYCO</name>
<dbReference type="GO" id="GO:0008726">
    <property type="term" value="F:alkanesulfonate monooxygenase activity"/>
    <property type="evidence" value="ECO:0007669"/>
    <property type="project" value="TreeGrafter"/>
</dbReference>